<sequence>MPDPMREPVARAVRARVSAVEIARRFADTGSPWFWFDGAGAAPGEPRVSTLGIAGEVRLAAPGGERAFLSDLRDASDAVPPAGDHASDTAGDAPVYGARRATVGFAGGWVIALTYEFGVALLEPPVASDVEPGTPADPAAVALRCDVVVAVDHDSGAVELRGPSTAAVDAWLAEHGEHLRARERGTEMPAPASDPEASPAQWRSGDADYAAAVERCRDAIRAGDAYVLCLTDTAEATGVFDAIEVYRRLSGSGAPVRGGIVDAGSHVLVSASPERFLSVRGATVSTHPIKGTRRRGGSPSSDRALAAALAADPKERAENLMIVDLMRNDLSRVCEPGSVRVDRFLDIETHAHVHQLVSTVSGTLAGGQGIWDAIVAAFPGGSMTGAPKLRAVQLLQRLEGGPRGFYSGCFGWIDRRGDAELAMTIRSVEMRRGDRPAVAVGAGGGITIDSVAADEVAEKHLKAAALLSALAR</sequence>
<dbReference type="PANTHER" id="PTHR11236">
    <property type="entry name" value="AMINOBENZOATE/ANTHRANILATE SYNTHASE"/>
    <property type="match status" value="1"/>
</dbReference>
<feature type="region of interest" description="Disordered" evidence="1">
    <location>
        <begin position="182"/>
        <end position="203"/>
    </location>
</feature>
<dbReference type="Pfam" id="PF00425">
    <property type="entry name" value="Chorismate_bind"/>
    <property type="match status" value="1"/>
</dbReference>
<organism evidence="3 4">
    <name type="scientific">Leucobacter alluvii</name>
    <dbReference type="NCBI Taxonomy" id="340321"/>
    <lineage>
        <taxon>Bacteria</taxon>
        <taxon>Bacillati</taxon>
        <taxon>Actinomycetota</taxon>
        <taxon>Actinomycetes</taxon>
        <taxon>Micrococcales</taxon>
        <taxon>Microbacteriaceae</taxon>
        <taxon>Leucobacter</taxon>
    </lineage>
</organism>
<dbReference type="Gene3D" id="3.60.120.10">
    <property type="entry name" value="Anthranilate synthase"/>
    <property type="match status" value="1"/>
</dbReference>
<proteinExistence type="predicted"/>
<evidence type="ECO:0000256" key="1">
    <source>
        <dbReference type="SAM" id="MobiDB-lite"/>
    </source>
</evidence>
<dbReference type="InterPro" id="IPR019999">
    <property type="entry name" value="Anth_synth_I-like"/>
</dbReference>
<evidence type="ECO:0000259" key="2">
    <source>
        <dbReference type="Pfam" id="PF00425"/>
    </source>
</evidence>
<comment type="caution">
    <text evidence="3">The sequence shown here is derived from an EMBL/GenBank/DDBJ whole genome shotgun (WGS) entry which is preliminary data.</text>
</comment>
<feature type="compositionally biased region" description="Low complexity" evidence="1">
    <location>
        <begin position="189"/>
        <end position="200"/>
    </location>
</feature>
<name>A0ABP5MWC6_9MICO</name>
<accession>A0ABP5MWC6</accession>
<dbReference type="RefSeq" id="WP_346057806.1">
    <property type="nucleotide sequence ID" value="NZ_BAAAOP010000005.1"/>
</dbReference>
<dbReference type="InterPro" id="IPR015890">
    <property type="entry name" value="Chorismate_C"/>
</dbReference>
<feature type="domain" description="Chorismate-utilising enzyme C-terminal" evidence="2">
    <location>
        <begin position="207"/>
        <end position="462"/>
    </location>
</feature>
<evidence type="ECO:0000313" key="3">
    <source>
        <dbReference type="EMBL" id="GAA2187617.1"/>
    </source>
</evidence>
<dbReference type="SUPFAM" id="SSF56322">
    <property type="entry name" value="ADC synthase"/>
    <property type="match status" value="1"/>
</dbReference>
<dbReference type="Proteomes" id="UP001501084">
    <property type="component" value="Unassembled WGS sequence"/>
</dbReference>
<protein>
    <submittedName>
        <fullName evidence="3">Anthranilate synthase component I</fullName>
    </submittedName>
</protein>
<reference evidence="4" key="1">
    <citation type="journal article" date="2019" name="Int. J. Syst. Evol. Microbiol.">
        <title>The Global Catalogue of Microorganisms (GCM) 10K type strain sequencing project: providing services to taxonomists for standard genome sequencing and annotation.</title>
        <authorList>
            <consortium name="The Broad Institute Genomics Platform"/>
            <consortium name="The Broad Institute Genome Sequencing Center for Infectious Disease"/>
            <person name="Wu L."/>
            <person name="Ma J."/>
        </authorList>
    </citation>
    <scope>NUCLEOTIDE SEQUENCE [LARGE SCALE GENOMIC DNA]</scope>
    <source>
        <strain evidence="4">JCM 14919</strain>
    </source>
</reference>
<dbReference type="PANTHER" id="PTHR11236:SF18">
    <property type="entry name" value="AMINODEOXYCHORISMATE SYNTHASE"/>
    <property type="match status" value="1"/>
</dbReference>
<gene>
    <name evidence="3" type="ORF">GCM10009786_13310</name>
</gene>
<dbReference type="EMBL" id="BAAAOP010000005">
    <property type="protein sequence ID" value="GAA2187617.1"/>
    <property type="molecule type" value="Genomic_DNA"/>
</dbReference>
<dbReference type="PRINTS" id="PR00095">
    <property type="entry name" value="ANTSNTHASEI"/>
</dbReference>
<dbReference type="InterPro" id="IPR005801">
    <property type="entry name" value="ADC_synthase"/>
</dbReference>
<keyword evidence="4" id="KW-1185">Reference proteome</keyword>
<evidence type="ECO:0000313" key="4">
    <source>
        <dbReference type="Proteomes" id="UP001501084"/>
    </source>
</evidence>